<evidence type="ECO:0000313" key="2">
    <source>
        <dbReference type="Proteomes" id="UP001295794"/>
    </source>
</evidence>
<keyword evidence="2" id="KW-1185">Reference proteome</keyword>
<organism evidence="1 2">
    <name type="scientific">Mycena citricolor</name>
    <dbReference type="NCBI Taxonomy" id="2018698"/>
    <lineage>
        <taxon>Eukaryota</taxon>
        <taxon>Fungi</taxon>
        <taxon>Dikarya</taxon>
        <taxon>Basidiomycota</taxon>
        <taxon>Agaricomycotina</taxon>
        <taxon>Agaricomycetes</taxon>
        <taxon>Agaricomycetidae</taxon>
        <taxon>Agaricales</taxon>
        <taxon>Marasmiineae</taxon>
        <taxon>Mycenaceae</taxon>
        <taxon>Mycena</taxon>
    </lineage>
</organism>
<reference evidence="1" key="1">
    <citation type="submission" date="2023-11" db="EMBL/GenBank/DDBJ databases">
        <authorList>
            <person name="De Vega J J."/>
            <person name="De Vega J J."/>
        </authorList>
    </citation>
    <scope>NUCLEOTIDE SEQUENCE</scope>
</reference>
<dbReference type="EMBL" id="CAVNYO010000181">
    <property type="protein sequence ID" value="CAK5272279.1"/>
    <property type="molecule type" value="Genomic_DNA"/>
</dbReference>
<proteinExistence type="predicted"/>
<sequence>MCDVRSSRTPFLTRSSPSSRRPMCVIISPFMHVVSVVARERPMPRRCGAGVDCTSMLGEFFQDLVRGFEALLQLPRLVKRQQFLEEPGFLRWEDSFLRDVGHDAGSDFAVGGCGLRKHADPRGGHAEACRTTKVEKLHEGRRYPNLMSSASLRVTMRLLTISFRHPN</sequence>
<evidence type="ECO:0000313" key="1">
    <source>
        <dbReference type="EMBL" id="CAK5272279.1"/>
    </source>
</evidence>
<dbReference type="AlphaFoldDB" id="A0AAD2H8Z2"/>
<dbReference type="Proteomes" id="UP001295794">
    <property type="component" value="Unassembled WGS sequence"/>
</dbReference>
<comment type="caution">
    <text evidence="1">The sequence shown here is derived from an EMBL/GenBank/DDBJ whole genome shotgun (WGS) entry which is preliminary data.</text>
</comment>
<protein>
    <submittedName>
        <fullName evidence="1">Uncharacterized protein</fullName>
    </submittedName>
</protein>
<gene>
    <name evidence="1" type="ORF">MYCIT1_LOCUS17913</name>
</gene>
<accession>A0AAD2H8Z2</accession>
<name>A0AAD2H8Z2_9AGAR</name>